<name>A0ABR7HWQ5_9FIRM</name>
<dbReference type="EMBL" id="JACOPR010000010">
    <property type="protein sequence ID" value="MBC5731861.1"/>
    <property type="molecule type" value="Genomic_DNA"/>
</dbReference>
<evidence type="ECO:0000313" key="9">
    <source>
        <dbReference type="Proteomes" id="UP000660021"/>
    </source>
</evidence>
<dbReference type="PROSITE" id="PS00723">
    <property type="entry name" value="POLYPRENYL_SYNTHASE_1"/>
    <property type="match status" value="1"/>
</dbReference>
<dbReference type="SFLD" id="SFLDS00005">
    <property type="entry name" value="Isoprenoid_Synthase_Type_I"/>
    <property type="match status" value="1"/>
</dbReference>
<accession>A0ABR7HWQ5</accession>
<dbReference type="RefSeq" id="WP_186964281.1">
    <property type="nucleotide sequence ID" value="NZ_JACOPR010000010.1"/>
</dbReference>
<dbReference type="InterPro" id="IPR000092">
    <property type="entry name" value="Polyprenyl_synt"/>
</dbReference>
<keyword evidence="6" id="KW-0414">Isoprene biosynthesis</keyword>
<dbReference type="SUPFAM" id="SSF48576">
    <property type="entry name" value="Terpenoid synthases"/>
    <property type="match status" value="1"/>
</dbReference>
<dbReference type="NCBIfam" id="NF045485">
    <property type="entry name" value="FPPsyn"/>
    <property type="match status" value="1"/>
</dbReference>
<comment type="similarity">
    <text evidence="2 7">Belongs to the FPP/GGPP synthase family.</text>
</comment>
<evidence type="ECO:0000313" key="8">
    <source>
        <dbReference type="EMBL" id="MBC5731861.1"/>
    </source>
</evidence>
<sequence>MTHAERMQQDREQVERWLRQCFAGREPHGDIYDAMEYSLLAGGKRLRPILLLETCRMCGGDAEAVLPFACAVEMLHTYSLIHDDLPCMDNDDLRRGRPTNHKVYGEATAVLAGDGLLTACFETMLEAQVDLPAERIVAAAGCLARAAGARGMVGGQVLDMAGEGHALALAEVEELQQLKTGALISAAAEMGCILAGGSEEQRAAVRRYAQKLGLAFQIQDDILDVEGDETLMGKPLGSDQENEKTTFVTLKGVETCRELVAKLTQEAMEALSAFPDPSFLCWLAESLVGRKN</sequence>
<evidence type="ECO:0000256" key="2">
    <source>
        <dbReference type="ARBA" id="ARBA00006706"/>
    </source>
</evidence>
<dbReference type="PANTHER" id="PTHR43281:SF1">
    <property type="entry name" value="FARNESYL DIPHOSPHATE SYNTHASE"/>
    <property type="match status" value="1"/>
</dbReference>
<evidence type="ECO:0000256" key="6">
    <source>
        <dbReference type="ARBA" id="ARBA00023229"/>
    </source>
</evidence>
<keyword evidence="9" id="KW-1185">Reference proteome</keyword>
<evidence type="ECO:0000256" key="7">
    <source>
        <dbReference type="RuleBase" id="RU004466"/>
    </source>
</evidence>
<proteinExistence type="inferred from homology"/>
<dbReference type="PROSITE" id="PS00444">
    <property type="entry name" value="POLYPRENYL_SYNTHASE_2"/>
    <property type="match status" value="1"/>
</dbReference>
<gene>
    <name evidence="8" type="ORF">H8S34_13635</name>
</gene>
<keyword evidence="3 7" id="KW-0808">Transferase</keyword>
<evidence type="ECO:0000256" key="5">
    <source>
        <dbReference type="ARBA" id="ARBA00022842"/>
    </source>
</evidence>
<dbReference type="Proteomes" id="UP000660021">
    <property type="component" value="Unassembled WGS sequence"/>
</dbReference>
<dbReference type="SFLD" id="SFLDG01017">
    <property type="entry name" value="Polyprenyl_Transferase_Like"/>
    <property type="match status" value="1"/>
</dbReference>
<keyword evidence="5" id="KW-0460">Magnesium</keyword>
<dbReference type="CDD" id="cd00685">
    <property type="entry name" value="Trans_IPPS_HT"/>
    <property type="match status" value="1"/>
</dbReference>
<organism evidence="8 9">
    <name type="scientific">Pseudoflavonifractor hominis</name>
    <dbReference type="NCBI Taxonomy" id="2763059"/>
    <lineage>
        <taxon>Bacteria</taxon>
        <taxon>Bacillati</taxon>
        <taxon>Bacillota</taxon>
        <taxon>Clostridia</taxon>
        <taxon>Eubacteriales</taxon>
        <taxon>Oscillospiraceae</taxon>
        <taxon>Pseudoflavonifractor</taxon>
    </lineage>
</organism>
<evidence type="ECO:0000256" key="4">
    <source>
        <dbReference type="ARBA" id="ARBA00022723"/>
    </source>
</evidence>
<comment type="caution">
    <text evidence="8">The sequence shown here is derived from an EMBL/GenBank/DDBJ whole genome shotgun (WGS) entry which is preliminary data.</text>
</comment>
<dbReference type="Pfam" id="PF00348">
    <property type="entry name" value="polyprenyl_synt"/>
    <property type="match status" value="1"/>
</dbReference>
<comment type="cofactor">
    <cofactor evidence="1">
        <name>Mg(2+)</name>
        <dbReference type="ChEBI" id="CHEBI:18420"/>
    </cofactor>
</comment>
<dbReference type="InterPro" id="IPR033749">
    <property type="entry name" value="Polyprenyl_synt_CS"/>
</dbReference>
<evidence type="ECO:0000256" key="1">
    <source>
        <dbReference type="ARBA" id="ARBA00001946"/>
    </source>
</evidence>
<reference evidence="8 9" key="1">
    <citation type="submission" date="2020-08" db="EMBL/GenBank/DDBJ databases">
        <title>Genome public.</title>
        <authorList>
            <person name="Liu C."/>
            <person name="Sun Q."/>
        </authorList>
    </citation>
    <scope>NUCLEOTIDE SEQUENCE [LARGE SCALE GENOMIC DNA]</scope>
    <source>
        <strain evidence="8 9">New-38</strain>
    </source>
</reference>
<dbReference type="Gene3D" id="1.10.600.10">
    <property type="entry name" value="Farnesyl Diphosphate Synthase"/>
    <property type="match status" value="1"/>
</dbReference>
<keyword evidence="4" id="KW-0479">Metal-binding</keyword>
<dbReference type="PANTHER" id="PTHR43281">
    <property type="entry name" value="FARNESYL DIPHOSPHATE SYNTHASE"/>
    <property type="match status" value="1"/>
</dbReference>
<protein>
    <submittedName>
        <fullName evidence="8">Polyprenyl synthetase family protein</fullName>
    </submittedName>
</protein>
<dbReference type="InterPro" id="IPR008949">
    <property type="entry name" value="Isoprenoid_synthase_dom_sf"/>
</dbReference>
<evidence type="ECO:0000256" key="3">
    <source>
        <dbReference type="ARBA" id="ARBA00022679"/>
    </source>
</evidence>
<dbReference type="InterPro" id="IPR053378">
    <property type="entry name" value="Prenyl_diphosphate_synthase"/>
</dbReference>